<dbReference type="InterPro" id="IPR058627">
    <property type="entry name" value="MdtA-like_C"/>
</dbReference>
<dbReference type="Pfam" id="PF25944">
    <property type="entry name" value="Beta-barrel_RND"/>
    <property type="match status" value="1"/>
</dbReference>
<dbReference type="Gene3D" id="2.40.420.20">
    <property type="match status" value="1"/>
</dbReference>
<evidence type="ECO:0000256" key="2">
    <source>
        <dbReference type="ARBA" id="ARBA00009477"/>
    </source>
</evidence>
<dbReference type="PROSITE" id="PS51257">
    <property type="entry name" value="PROKAR_LIPOPROTEIN"/>
    <property type="match status" value="1"/>
</dbReference>
<dbReference type="FunFam" id="2.40.420.20:FF:000001">
    <property type="entry name" value="Efflux RND transporter periplasmic adaptor subunit"/>
    <property type="match status" value="1"/>
</dbReference>
<dbReference type="PANTHER" id="PTHR30158">
    <property type="entry name" value="ACRA/E-RELATED COMPONENT OF DRUG EFFLUX TRANSPORTER"/>
    <property type="match status" value="1"/>
</dbReference>
<evidence type="ECO:0000256" key="4">
    <source>
        <dbReference type="SAM" id="SignalP"/>
    </source>
</evidence>
<dbReference type="InterPro" id="IPR006143">
    <property type="entry name" value="RND_pump_MFP"/>
</dbReference>
<dbReference type="STRING" id="1219058.AOA14_09770"/>
<dbReference type="Pfam" id="PF25876">
    <property type="entry name" value="HH_MFP_RND"/>
    <property type="match status" value="1"/>
</dbReference>
<protein>
    <submittedName>
        <fullName evidence="9">Hemolysin D</fullName>
    </submittedName>
</protein>
<sequence length="396" mass="41130">MLHKKPLLLAGALCAMTLSLGACSGKDDKGGNRAAQVGFVVVREEAVPITTALGGRTVAFETSEVRPQVNGIVRQRLFTEGGTVRAGQPLFQIDASLYKAAVDQAAANLASARASAQAAEEKAKRFEPLAKMQAVAEQDYTDALAQARVARAAVAQSAASLETARINLRYSTITAPIGGHIGRSLVTPGALVSASQATPLAVIQRTDPMYVDIQQSAADMTRLRQSLASGGVTAGSTSVRLKLEDGSDYGLSGTVQFSEVTVNEATGTVTLRARFPNPSGLLMPGMFVTALFDQAVNPAAMLVPQAAVQRDFDGSAFVYLVGNDNKAERRKVDADRTVGANWVVTGGLKPGDRVITQGVGNLKQGSAIKPVPATSPQRVGAPAGKSADKSAATKGQ</sequence>
<comment type="similarity">
    <text evidence="2">Belongs to the membrane fusion protein (MFP) (TC 8.A.1) family.</text>
</comment>
<dbReference type="Proteomes" id="UP000076234">
    <property type="component" value="Chromosome"/>
</dbReference>
<evidence type="ECO:0000259" key="7">
    <source>
        <dbReference type="Pfam" id="PF25944"/>
    </source>
</evidence>
<feature type="domain" description="Multidrug resistance protein MdtA-like C-terminal permuted SH3" evidence="8">
    <location>
        <begin position="300"/>
        <end position="360"/>
    </location>
</feature>
<dbReference type="AlphaFoldDB" id="A0A142VYK4"/>
<feature type="region of interest" description="Disordered" evidence="3">
    <location>
        <begin position="365"/>
        <end position="396"/>
    </location>
</feature>
<dbReference type="GO" id="GO:0046677">
    <property type="term" value="P:response to antibiotic"/>
    <property type="evidence" value="ECO:0007669"/>
    <property type="project" value="TreeGrafter"/>
</dbReference>
<reference evidence="10" key="1">
    <citation type="submission" date="2015-11" db="EMBL/GenBank/DDBJ databases">
        <title>Complete genome sequence of a polyethylene glycol-degrading strain Sphingopyxis terrae strain 203-1 (NBRC 15098).</title>
        <authorList>
            <person name="Yoshiyuki O."/>
            <person name="Shouta N."/>
            <person name="Nagata Y."/>
            <person name="Numata M."/>
            <person name="Tsuchikane K."/>
            <person name="Hosoyama A."/>
            <person name="Yamazoe A."/>
            <person name="Tsuda M."/>
            <person name="Fujita N."/>
            <person name="Kawai F."/>
        </authorList>
    </citation>
    <scope>NUCLEOTIDE SEQUENCE [LARGE SCALE GENOMIC DNA]</scope>
    <source>
        <strain evidence="10">203-1</strain>
    </source>
</reference>
<dbReference type="RefSeq" id="WP_062901644.1">
    <property type="nucleotide sequence ID" value="NZ_CP013342.1"/>
</dbReference>
<evidence type="ECO:0000259" key="8">
    <source>
        <dbReference type="Pfam" id="PF25967"/>
    </source>
</evidence>
<dbReference type="NCBIfam" id="TIGR01730">
    <property type="entry name" value="RND_mfp"/>
    <property type="match status" value="1"/>
</dbReference>
<evidence type="ECO:0000256" key="1">
    <source>
        <dbReference type="ARBA" id="ARBA00004196"/>
    </source>
</evidence>
<dbReference type="GO" id="GO:0005886">
    <property type="term" value="C:plasma membrane"/>
    <property type="evidence" value="ECO:0007669"/>
    <property type="project" value="UniProtKB-SubCell"/>
</dbReference>
<dbReference type="SUPFAM" id="SSF111369">
    <property type="entry name" value="HlyD-like secretion proteins"/>
    <property type="match status" value="1"/>
</dbReference>
<dbReference type="EMBL" id="CP013342">
    <property type="protein sequence ID" value="AMU94890.1"/>
    <property type="molecule type" value="Genomic_DNA"/>
</dbReference>
<feature type="chain" id="PRO_5007502282" evidence="4">
    <location>
        <begin position="23"/>
        <end position="396"/>
    </location>
</feature>
<evidence type="ECO:0000313" key="10">
    <source>
        <dbReference type="Proteomes" id="UP000076234"/>
    </source>
</evidence>
<accession>A0A142VYK4</accession>
<dbReference type="Pfam" id="PF25917">
    <property type="entry name" value="BSH_RND"/>
    <property type="match status" value="1"/>
</dbReference>
<feature type="domain" description="Multidrug resistance protein MdtA-like alpha-helical hairpin" evidence="5">
    <location>
        <begin position="102"/>
        <end position="171"/>
    </location>
</feature>
<feature type="domain" description="Multidrug resistance protein MdtA-like beta-barrel" evidence="7">
    <location>
        <begin position="208"/>
        <end position="293"/>
    </location>
</feature>
<dbReference type="Pfam" id="PF25967">
    <property type="entry name" value="RND-MFP_C"/>
    <property type="match status" value="1"/>
</dbReference>
<dbReference type="Gene3D" id="2.40.30.170">
    <property type="match status" value="1"/>
</dbReference>
<reference evidence="9 10" key="2">
    <citation type="journal article" date="2016" name="Genome Announc.">
        <title>Complete Genome Sequence of Sphingopyxis terrae Strain 203-1 (NBRC 111660), a Polyethylene Glycol Degrader.</title>
        <authorList>
            <person name="Ohtsubo Y."/>
            <person name="Nonoyama S."/>
            <person name="Nagata Y."/>
            <person name="Numata M."/>
            <person name="Tsuchikane K."/>
            <person name="Hosoyama A."/>
            <person name="Yamazoe A."/>
            <person name="Tsuda M."/>
            <person name="Fujita N."/>
            <person name="Kawai F."/>
        </authorList>
    </citation>
    <scope>NUCLEOTIDE SEQUENCE [LARGE SCALE GENOMIC DNA]</scope>
    <source>
        <strain evidence="9 10">203-1</strain>
    </source>
</reference>
<evidence type="ECO:0000259" key="6">
    <source>
        <dbReference type="Pfam" id="PF25917"/>
    </source>
</evidence>
<dbReference type="InterPro" id="IPR058625">
    <property type="entry name" value="MdtA-like_BSH"/>
</dbReference>
<feature type="signal peptide" evidence="4">
    <location>
        <begin position="1"/>
        <end position="22"/>
    </location>
</feature>
<name>A0A142VYK4_9SPHN</name>
<dbReference type="InterPro" id="IPR058626">
    <property type="entry name" value="MdtA-like_b-barrel"/>
</dbReference>
<dbReference type="GO" id="GO:0022857">
    <property type="term" value="F:transmembrane transporter activity"/>
    <property type="evidence" value="ECO:0007669"/>
    <property type="project" value="InterPro"/>
</dbReference>
<dbReference type="Gene3D" id="2.40.50.100">
    <property type="match status" value="1"/>
</dbReference>
<organism evidence="9 10">
    <name type="scientific">Sphingopyxis terrae subsp. terrae NBRC 15098</name>
    <dbReference type="NCBI Taxonomy" id="1219058"/>
    <lineage>
        <taxon>Bacteria</taxon>
        <taxon>Pseudomonadati</taxon>
        <taxon>Pseudomonadota</taxon>
        <taxon>Alphaproteobacteria</taxon>
        <taxon>Sphingomonadales</taxon>
        <taxon>Sphingomonadaceae</taxon>
        <taxon>Sphingopyxis</taxon>
    </lineage>
</organism>
<gene>
    <name evidence="9" type="ORF">AOA14_09770</name>
</gene>
<feature type="domain" description="Multidrug resistance protein MdtA-like barrel-sandwich hybrid" evidence="6">
    <location>
        <begin position="62"/>
        <end position="204"/>
    </location>
</feature>
<proteinExistence type="inferred from homology"/>
<dbReference type="Gene3D" id="1.10.287.470">
    <property type="entry name" value="Helix hairpin bin"/>
    <property type="match status" value="1"/>
</dbReference>
<dbReference type="InterPro" id="IPR058624">
    <property type="entry name" value="MdtA-like_HH"/>
</dbReference>
<dbReference type="KEGG" id="ster:AOA14_09770"/>
<comment type="subcellular location">
    <subcellularLocation>
        <location evidence="1">Cell envelope</location>
    </subcellularLocation>
</comment>
<evidence type="ECO:0000256" key="3">
    <source>
        <dbReference type="SAM" id="MobiDB-lite"/>
    </source>
</evidence>
<evidence type="ECO:0000313" key="9">
    <source>
        <dbReference type="EMBL" id="AMU94890.1"/>
    </source>
</evidence>
<dbReference type="PANTHER" id="PTHR30158:SF3">
    <property type="entry name" value="MULTIDRUG EFFLUX PUMP SUBUNIT ACRA-RELATED"/>
    <property type="match status" value="1"/>
</dbReference>
<evidence type="ECO:0000259" key="5">
    <source>
        <dbReference type="Pfam" id="PF25876"/>
    </source>
</evidence>
<keyword evidence="4" id="KW-0732">Signal</keyword>